<accession>A0A7I9V6W8</accession>
<dbReference type="Gene3D" id="3.40.50.1820">
    <property type="entry name" value="alpha/beta hydrolase"/>
    <property type="match status" value="1"/>
</dbReference>
<dbReference type="InterPro" id="IPR029058">
    <property type="entry name" value="AB_hydrolase_fold"/>
</dbReference>
<dbReference type="InterPro" id="IPR005152">
    <property type="entry name" value="Lipase_secreted"/>
</dbReference>
<dbReference type="PIRSF" id="PIRSF029171">
    <property type="entry name" value="Esterase_LipA"/>
    <property type="match status" value="1"/>
</dbReference>
<dbReference type="OrthoDB" id="9798122at2"/>
<comment type="caution">
    <text evidence="1">The sequence shown here is derived from an EMBL/GenBank/DDBJ whole genome shotgun (WGS) entry which is preliminary data.</text>
</comment>
<dbReference type="EMBL" id="BJOV01000003">
    <property type="protein sequence ID" value="GEE00974.1"/>
    <property type="molecule type" value="Genomic_DNA"/>
</dbReference>
<evidence type="ECO:0000313" key="1">
    <source>
        <dbReference type="EMBL" id="GEE00974.1"/>
    </source>
</evidence>
<organism evidence="1 2">
    <name type="scientific">Gordonia spumicola</name>
    <dbReference type="NCBI Taxonomy" id="589161"/>
    <lineage>
        <taxon>Bacteria</taxon>
        <taxon>Bacillati</taxon>
        <taxon>Actinomycetota</taxon>
        <taxon>Actinomycetes</taxon>
        <taxon>Mycobacteriales</taxon>
        <taxon>Gordoniaceae</taxon>
        <taxon>Gordonia</taxon>
    </lineage>
</organism>
<dbReference type="RefSeq" id="WP_161894835.1">
    <property type="nucleotide sequence ID" value="NZ_BJOV01000003.1"/>
</dbReference>
<dbReference type="Proteomes" id="UP000444960">
    <property type="component" value="Unassembled WGS sequence"/>
</dbReference>
<dbReference type="PANTHER" id="PTHR34853:SF1">
    <property type="entry name" value="LIPASE 5"/>
    <property type="match status" value="1"/>
</dbReference>
<proteinExistence type="predicted"/>
<protein>
    <recommendedName>
        <fullName evidence="3">Lipase</fullName>
    </recommendedName>
</protein>
<evidence type="ECO:0000313" key="2">
    <source>
        <dbReference type="Proteomes" id="UP000444960"/>
    </source>
</evidence>
<dbReference type="GO" id="GO:0016042">
    <property type="term" value="P:lipid catabolic process"/>
    <property type="evidence" value="ECO:0007669"/>
    <property type="project" value="InterPro"/>
</dbReference>
<dbReference type="AlphaFoldDB" id="A0A7I9V6W8"/>
<keyword evidence="2" id="KW-1185">Reference proteome</keyword>
<evidence type="ECO:0008006" key="3">
    <source>
        <dbReference type="Google" id="ProtNLM"/>
    </source>
</evidence>
<dbReference type="GO" id="GO:0004806">
    <property type="term" value="F:triacylglycerol lipase activity"/>
    <property type="evidence" value="ECO:0007669"/>
    <property type="project" value="InterPro"/>
</dbReference>
<dbReference type="Pfam" id="PF03583">
    <property type="entry name" value="LIP"/>
    <property type="match status" value="1"/>
</dbReference>
<name>A0A7I9V6W8_9ACTN</name>
<sequence length="391" mass="40228">MIRAAAGLVAAVVVGLVGAPPAYGAPRVVERTTVTNTVVALPAAASTTLIRYRSTSVRGRPTTMTGTLLLPRSAPPTSGWPLAVWSHMTVGAADACAPSLARRGDPELAHMTSGDAIVQGLLRAGFAVVRPDFDGIGGPGPHPYLIGSSLATSVIDAARAVAASDRRIGRDVVVAGHSEGAVASLFAAAQPASAWGRLRLKAVVAVTPPTEMGTIVDTIAESPVGGGPIADLTGLAALLISGASAADPAVARLASDGGLSRRASQLMRQVETRCYGRLTARDSFGGLAPSQMLGPRGERFKHALVRVVAANDVATLRFPRGLPIRIDAGYVDGVAPYPLVSKLVDVYRSHGSHVDFAGHLAGHTPVPTTPGTPAAIVGWLLQRMRDRPHGR</sequence>
<gene>
    <name evidence="1" type="ORF">nbrc107696_14200</name>
</gene>
<reference evidence="2" key="1">
    <citation type="submission" date="2019-06" db="EMBL/GenBank/DDBJ databases">
        <title>Gordonia isolated from sludge of a wastewater treatment plant.</title>
        <authorList>
            <person name="Tamura T."/>
            <person name="Aoyama K."/>
            <person name="Kang Y."/>
            <person name="Saito S."/>
            <person name="Akiyama N."/>
            <person name="Yazawa K."/>
            <person name="Gonoi T."/>
            <person name="Mikami Y."/>
        </authorList>
    </citation>
    <scope>NUCLEOTIDE SEQUENCE [LARGE SCALE GENOMIC DNA]</scope>
    <source>
        <strain evidence="2">NBRC 107696</strain>
    </source>
</reference>
<dbReference type="PANTHER" id="PTHR34853">
    <property type="match status" value="1"/>
</dbReference>
<dbReference type="SUPFAM" id="SSF53474">
    <property type="entry name" value="alpha/beta-Hydrolases"/>
    <property type="match status" value="1"/>
</dbReference>